<organism evidence="3 4">
    <name type="scientific">Sphingomonas adhaesiva</name>
    <dbReference type="NCBI Taxonomy" id="28212"/>
    <lineage>
        <taxon>Bacteria</taxon>
        <taxon>Pseudomonadati</taxon>
        <taxon>Pseudomonadota</taxon>
        <taxon>Alphaproteobacteria</taxon>
        <taxon>Sphingomonadales</taxon>
        <taxon>Sphingomonadaceae</taxon>
        <taxon>Sphingomonas</taxon>
    </lineage>
</organism>
<comment type="caution">
    <text evidence="3">The sequence shown here is derived from an EMBL/GenBank/DDBJ whole genome shotgun (WGS) entry which is preliminary data.</text>
</comment>
<keyword evidence="4" id="KW-1185">Reference proteome</keyword>
<evidence type="ECO:0000256" key="1">
    <source>
        <dbReference type="SAM" id="MobiDB-lite"/>
    </source>
</evidence>
<protein>
    <submittedName>
        <fullName evidence="3">DUF1259 domain-containing protein</fullName>
    </submittedName>
</protein>
<sequence>MPTNQLRSRREALRHLLLPLAIALAAPAAAQTNPQAAPPEANRDRWALVDKSLGRAGTTQPDGVRRYGFPRSDLNVQLDGVTIKPALALGSWAAFHPMGDQVMIMGDLVLTHEEVNPVMSRLLASGFTITALHNHLLRSAPATMYMHIGGHGDPVKLATALREALAASRTPMTAPSRDSQPPSAGAGSSPPIALDTAALDRLMDGKGKPNGGVYQFSFPRAEKLSDGGMPAPASMGTATAINFQPTGSGRAAITGDFVLTAAEVDPVLRALRAGGIEVTALHNHMLDDQPRLFFMHFWANDDAQKLARGLRAALDKTNVQRS</sequence>
<feature type="chain" id="PRO_5012810954" evidence="2">
    <location>
        <begin position="31"/>
        <end position="322"/>
    </location>
</feature>
<dbReference type="AlphaFoldDB" id="A0A2A4I5C4"/>
<gene>
    <name evidence="3" type="ORF">COA07_16790</name>
</gene>
<feature type="region of interest" description="Disordered" evidence="1">
    <location>
        <begin position="166"/>
        <end position="191"/>
    </location>
</feature>
<evidence type="ECO:0000313" key="4">
    <source>
        <dbReference type="Proteomes" id="UP000218323"/>
    </source>
</evidence>
<evidence type="ECO:0000256" key="2">
    <source>
        <dbReference type="SAM" id="SignalP"/>
    </source>
</evidence>
<dbReference type="InterPro" id="IPR011094">
    <property type="entry name" value="Uncharacterised_LppY/LpqO"/>
</dbReference>
<feature type="signal peptide" evidence="2">
    <location>
        <begin position="1"/>
        <end position="30"/>
    </location>
</feature>
<dbReference type="Proteomes" id="UP000218323">
    <property type="component" value="Unassembled WGS sequence"/>
</dbReference>
<name>A0A2A4I5C4_9SPHN</name>
<proteinExistence type="predicted"/>
<keyword evidence="2" id="KW-0732">Signal</keyword>
<feature type="compositionally biased region" description="Low complexity" evidence="1">
    <location>
        <begin position="179"/>
        <end position="191"/>
    </location>
</feature>
<dbReference type="EMBL" id="NWVC01000015">
    <property type="protein sequence ID" value="PCG13010.1"/>
    <property type="molecule type" value="Genomic_DNA"/>
</dbReference>
<reference evidence="3 4" key="1">
    <citation type="submission" date="2017-09" db="EMBL/GenBank/DDBJ databases">
        <title>Sphingomonas adhaesiva DSM 7418, whole genome shotgun sequence.</title>
        <authorList>
            <person name="Feng G."/>
            <person name="Zhu H."/>
        </authorList>
    </citation>
    <scope>NUCLEOTIDE SEQUENCE [LARGE SCALE GENOMIC DNA]</scope>
    <source>
        <strain evidence="3 4">DSM 7418</strain>
    </source>
</reference>
<accession>A0A2A4I5C4</accession>
<evidence type="ECO:0000313" key="3">
    <source>
        <dbReference type="EMBL" id="PCG13010.1"/>
    </source>
</evidence>
<dbReference type="Pfam" id="PF07485">
    <property type="entry name" value="DUF1529"/>
    <property type="match status" value="2"/>
</dbReference>